<evidence type="ECO:0000313" key="5">
    <source>
        <dbReference type="Proteomes" id="UP000446866"/>
    </source>
</evidence>
<dbReference type="NCBIfam" id="TIGR02844">
    <property type="entry name" value="spore_III_D"/>
    <property type="match status" value="1"/>
</dbReference>
<dbReference type="GO" id="GO:0003677">
    <property type="term" value="F:DNA binding"/>
    <property type="evidence" value="ECO:0007669"/>
    <property type="project" value="UniProtKB-KW"/>
</dbReference>
<dbReference type="InterPro" id="IPR018356">
    <property type="entry name" value="Tscrpt_reg_HTH_DeoR_CS"/>
</dbReference>
<reference evidence="4 5" key="1">
    <citation type="submission" date="2018-08" db="EMBL/GenBank/DDBJ databases">
        <title>Murine metabolic-syndrome-specific gut microbial biobank.</title>
        <authorList>
            <person name="Liu C."/>
        </authorList>
    </citation>
    <scope>NUCLEOTIDE SEQUENCE [LARGE SCALE GENOMIC DNA]</scope>
    <source>
        <strain evidence="4 5">28</strain>
    </source>
</reference>
<accession>A0A845QNN5</accession>
<comment type="caution">
    <text evidence="4">The sequence shown here is derived from an EMBL/GenBank/DDBJ whole genome shotgun (WGS) entry which is preliminary data.</text>
</comment>
<evidence type="ECO:0000256" key="3">
    <source>
        <dbReference type="ARBA" id="ARBA00023163"/>
    </source>
</evidence>
<dbReference type="RefSeq" id="WP_160202606.1">
    <property type="nucleotide sequence ID" value="NZ_QXWK01000022.1"/>
</dbReference>
<protein>
    <submittedName>
        <fullName evidence="4">Sporulation transcriptional regulator SpoIIID</fullName>
    </submittedName>
</protein>
<keyword evidence="5" id="KW-1185">Reference proteome</keyword>
<keyword evidence="3" id="KW-0804">Transcription</keyword>
<dbReference type="InterPro" id="IPR014208">
    <property type="entry name" value="Spore_III_D"/>
</dbReference>
<evidence type="ECO:0000313" key="4">
    <source>
        <dbReference type="EMBL" id="NBH62317.1"/>
    </source>
</evidence>
<gene>
    <name evidence="4" type="primary">spoIIID</name>
    <name evidence="4" type="ORF">D0435_11705</name>
</gene>
<proteinExistence type="predicted"/>
<keyword evidence="2" id="KW-0238">DNA-binding</keyword>
<dbReference type="EMBL" id="QXWK01000022">
    <property type="protein sequence ID" value="NBH62317.1"/>
    <property type="molecule type" value="Genomic_DNA"/>
</dbReference>
<dbReference type="Pfam" id="PF12116">
    <property type="entry name" value="SpoIIID"/>
    <property type="match status" value="1"/>
</dbReference>
<dbReference type="GO" id="GO:0003700">
    <property type="term" value="F:DNA-binding transcription factor activity"/>
    <property type="evidence" value="ECO:0007669"/>
    <property type="project" value="InterPro"/>
</dbReference>
<evidence type="ECO:0000256" key="1">
    <source>
        <dbReference type="ARBA" id="ARBA00023015"/>
    </source>
</evidence>
<sequence>MKDYIEERVLSLANYIISTNSTVRAAAKEFKVSKSTVHKDVTERLQEISPSLAAQVKTVLDVNKAERHIRGGLATREKYSHQDE</sequence>
<keyword evidence="1" id="KW-0805">Transcription regulation</keyword>
<evidence type="ECO:0000256" key="2">
    <source>
        <dbReference type="ARBA" id="ARBA00023125"/>
    </source>
</evidence>
<dbReference type="PROSITE" id="PS00894">
    <property type="entry name" value="HTH_DEOR_1"/>
    <property type="match status" value="1"/>
</dbReference>
<dbReference type="Proteomes" id="UP000446866">
    <property type="component" value="Unassembled WGS sequence"/>
</dbReference>
<dbReference type="AlphaFoldDB" id="A0A845QNN5"/>
<name>A0A845QNN5_9FIRM</name>
<organism evidence="4 5">
    <name type="scientific">Anaerotruncus colihominis</name>
    <dbReference type="NCBI Taxonomy" id="169435"/>
    <lineage>
        <taxon>Bacteria</taxon>
        <taxon>Bacillati</taxon>
        <taxon>Bacillota</taxon>
        <taxon>Clostridia</taxon>
        <taxon>Eubacteriales</taxon>
        <taxon>Oscillospiraceae</taxon>
        <taxon>Anaerotruncus</taxon>
    </lineage>
</organism>